<comment type="caution">
    <text evidence="1">The sequence shown here is derived from an EMBL/GenBank/DDBJ whole genome shotgun (WGS) entry which is preliminary data.</text>
</comment>
<evidence type="ECO:0000313" key="2">
    <source>
        <dbReference type="Proteomes" id="UP001565369"/>
    </source>
</evidence>
<proteinExistence type="predicted"/>
<sequence>MRSIAICWDGELYLILVPSDVDGLRRALARLHSSHAVIT</sequence>
<accession>A0ABV4FXP1</accession>
<dbReference type="EMBL" id="JBGBZJ010000003">
    <property type="protein sequence ID" value="MEY9456385.1"/>
    <property type="molecule type" value="Genomic_DNA"/>
</dbReference>
<name>A0ABV4FXP1_9BRAD</name>
<dbReference type="Proteomes" id="UP001565369">
    <property type="component" value="Unassembled WGS sequence"/>
</dbReference>
<organism evidence="1 2">
    <name type="scientific">Bradyrhizobium ottawaense</name>
    <dbReference type="NCBI Taxonomy" id="931866"/>
    <lineage>
        <taxon>Bacteria</taxon>
        <taxon>Pseudomonadati</taxon>
        <taxon>Pseudomonadota</taxon>
        <taxon>Alphaproteobacteria</taxon>
        <taxon>Hyphomicrobiales</taxon>
        <taxon>Nitrobacteraceae</taxon>
        <taxon>Bradyrhizobium</taxon>
    </lineage>
</organism>
<evidence type="ECO:0000313" key="1">
    <source>
        <dbReference type="EMBL" id="MEY9456385.1"/>
    </source>
</evidence>
<gene>
    <name evidence="1" type="ORF">ABIG07_005333</name>
</gene>
<reference evidence="1 2" key="1">
    <citation type="submission" date="2024-07" db="EMBL/GenBank/DDBJ databases">
        <title>Genomic Encyclopedia of Type Strains, Phase V (KMG-V): Genome sequencing to study the core and pangenomes of soil and plant-associated prokaryotes.</title>
        <authorList>
            <person name="Whitman W."/>
        </authorList>
    </citation>
    <scope>NUCLEOTIDE SEQUENCE [LARGE SCALE GENOMIC DNA]</scope>
    <source>
        <strain evidence="1 2">USDA 152</strain>
    </source>
</reference>
<protein>
    <submittedName>
        <fullName evidence="1">Uncharacterized protein</fullName>
    </submittedName>
</protein>
<keyword evidence="2" id="KW-1185">Reference proteome</keyword>